<dbReference type="PANTHER" id="PTHR46246">
    <property type="entry name" value="GUANOSINE-3',5'-BIS(DIPHOSPHATE) 3'-PYROPHOSPHOHYDROLASE MESH1"/>
    <property type="match status" value="1"/>
</dbReference>
<dbReference type="RefSeq" id="WP_222871025.1">
    <property type="nucleotide sequence ID" value="NZ_VNHS01000008.1"/>
</dbReference>
<dbReference type="EMBL" id="VNHS01000008">
    <property type="protein sequence ID" value="TYP72376.1"/>
    <property type="molecule type" value="Genomic_DNA"/>
</dbReference>
<dbReference type="PANTHER" id="PTHR46246:SF1">
    <property type="entry name" value="GUANOSINE-3',5'-BIS(DIPHOSPHATE) 3'-PYROPHOSPHOHYDROLASE MESH1"/>
    <property type="match status" value="1"/>
</dbReference>
<keyword evidence="2" id="KW-1185">Reference proteome</keyword>
<dbReference type="InterPro" id="IPR052194">
    <property type="entry name" value="MESH1"/>
</dbReference>
<accession>A0A5S5C1S0</accession>
<organism evidence="1 2">
    <name type="scientific">Paenibacillus methanolicus</name>
    <dbReference type="NCBI Taxonomy" id="582686"/>
    <lineage>
        <taxon>Bacteria</taxon>
        <taxon>Bacillati</taxon>
        <taxon>Bacillota</taxon>
        <taxon>Bacilli</taxon>
        <taxon>Bacillales</taxon>
        <taxon>Paenibacillaceae</taxon>
        <taxon>Paenibacillus</taxon>
    </lineage>
</organism>
<proteinExistence type="predicted"/>
<sequence length="139" mass="15923">MDIETAIAIALKAHRGQTDKGGLPYILHPLAVMNRVTTLEEKIVAVLHDVVEDTCITLDVLRQEGLEEELISAISNLTKREGENYTEFIERAKNNPISRNVKIADIEENLNIFRIKEPTQKDYDRIEKYKTALEYLVKD</sequence>
<dbReference type="AlphaFoldDB" id="A0A5S5C1S0"/>
<dbReference type="Gene3D" id="1.10.3210.10">
    <property type="entry name" value="Hypothetical protein af1432"/>
    <property type="match status" value="1"/>
</dbReference>
<gene>
    <name evidence="1" type="ORF">BCM02_10830</name>
</gene>
<evidence type="ECO:0000313" key="1">
    <source>
        <dbReference type="EMBL" id="TYP72376.1"/>
    </source>
</evidence>
<dbReference type="GO" id="GO:0008893">
    <property type="term" value="F:guanosine-3',5'-bis(diphosphate) 3'-diphosphatase activity"/>
    <property type="evidence" value="ECO:0007669"/>
    <property type="project" value="TreeGrafter"/>
</dbReference>
<dbReference type="SUPFAM" id="SSF109604">
    <property type="entry name" value="HD-domain/PDEase-like"/>
    <property type="match status" value="1"/>
</dbReference>
<evidence type="ECO:0000313" key="2">
    <source>
        <dbReference type="Proteomes" id="UP000323257"/>
    </source>
</evidence>
<protein>
    <submittedName>
        <fullName evidence="1">HD domain-containing protein</fullName>
    </submittedName>
</protein>
<reference evidence="1 2" key="1">
    <citation type="submission" date="2019-07" db="EMBL/GenBank/DDBJ databases">
        <title>Genomic Encyclopedia of Type Strains, Phase III (KMG-III): the genomes of soil and plant-associated and newly described type strains.</title>
        <authorList>
            <person name="Whitman W."/>
        </authorList>
    </citation>
    <scope>NUCLEOTIDE SEQUENCE [LARGE SCALE GENOMIC DNA]</scope>
    <source>
        <strain evidence="1 2">BL24</strain>
    </source>
</reference>
<dbReference type="Proteomes" id="UP000323257">
    <property type="component" value="Unassembled WGS sequence"/>
</dbReference>
<name>A0A5S5C1S0_9BACL</name>
<comment type="caution">
    <text evidence="1">The sequence shown here is derived from an EMBL/GenBank/DDBJ whole genome shotgun (WGS) entry which is preliminary data.</text>
</comment>